<dbReference type="AlphaFoldDB" id="A0AAN7B5R8"/>
<sequence length="776" mass="87769">MIYRRLVRSQATKASRSSPWGLRRVGSGDYTPSLLCQRSISSRSAASSINTTTRWLAGQLDLNCRVQTCTSPSTMFNSTSTRAYSSITLETSKEAPLERETRWKTSGHEKGAGKIETCWAKRPRAIRFSWVDDTPLPINLSGAFLTFLMHNKLPNGRVNPLPSLTPDEYALLLKPFNQWAPAPFNNRSIPQESAAILFLSAFGGLEELFAFGRIIAGGRFEGIPMLTYDLSFLKQRAWGGLVPLSNRRWEEKKLDQSDETKTFLKALDYLESIYVFLAINLPGELVRMGRAYNRVYDHLARFDEALAAYRAQRPQTKDPSSQGKAAELWAEFFFSRVEYMLARTRQWYMSHANTMYAQVLRELQTRPPQQPGEEDMVIRRLMMLLKHRIEAEITFQLPLHGLKNPLFHWKLQCNPPIIDWEEHVRSAGKLPIPQGIFPDAMLYRETVFTNRYFHFFNERTKSTGRDGLEAHRWDPSETARKAAVAWAALDQVSSEMQPASAMATPITEELWITQLKPYLSEYPPDRAATKYTHWGFVAYRLDYSHSEAEWEAFLDKFNSDTAAWSSMHGNVLGAEQVKDSCKIIWINGNDYGIPEGDVATARSHYKSLCDSKSPLIEGLLTPPDFLVADSFCINSYIKYSRPGAHEHADSADFLPEIVVAQSGELDTAKIAHLDKHGAPGYNGAVLVACSALFEDVFPALFMNLYQLADLWPVAVNHPGTVYLGAPLAGYQVNGWFKFRMELYKVLQEQQQIPGPWKGEKDSPLGAWVSKISGGKN</sequence>
<organism evidence="1 2">
    <name type="scientific">Rhypophila decipiens</name>
    <dbReference type="NCBI Taxonomy" id="261697"/>
    <lineage>
        <taxon>Eukaryota</taxon>
        <taxon>Fungi</taxon>
        <taxon>Dikarya</taxon>
        <taxon>Ascomycota</taxon>
        <taxon>Pezizomycotina</taxon>
        <taxon>Sordariomycetes</taxon>
        <taxon>Sordariomycetidae</taxon>
        <taxon>Sordariales</taxon>
        <taxon>Naviculisporaceae</taxon>
        <taxon>Rhypophila</taxon>
    </lineage>
</organism>
<accession>A0AAN7B5R8</accession>
<evidence type="ECO:0000313" key="1">
    <source>
        <dbReference type="EMBL" id="KAK4209125.1"/>
    </source>
</evidence>
<dbReference type="EMBL" id="MU858215">
    <property type="protein sequence ID" value="KAK4209125.1"/>
    <property type="molecule type" value="Genomic_DNA"/>
</dbReference>
<reference evidence="1" key="1">
    <citation type="journal article" date="2023" name="Mol. Phylogenet. Evol.">
        <title>Genome-scale phylogeny and comparative genomics of the fungal order Sordariales.</title>
        <authorList>
            <person name="Hensen N."/>
            <person name="Bonometti L."/>
            <person name="Westerberg I."/>
            <person name="Brannstrom I.O."/>
            <person name="Guillou S."/>
            <person name="Cros-Aarteil S."/>
            <person name="Calhoun S."/>
            <person name="Haridas S."/>
            <person name="Kuo A."/>
            <person name="Mondo S."/>
            <person name="Pangilinan J."/>
            <person name="Riley R."/>
            <person name="LaButti K."/>
            <person name="Andreopoulos B."/>
            <person name="Lipzen A."/>
            <person name="Chen C."/>
            <person name="Yan M."/>
            <person name="Daum C."/>
            <person name="Ng V."/>
            <person name="Clum A."/>
            <person name="Steindorff A."/>
            <person name="Ohm R.A."/>
            <person name="Martin F."/>
            <person name="Silar P."/>
            <person name="Natvig D.O."/>
            <person name="Lalanne C."/>
            <person name="Gautier V."/>
            <person name="Ament-Velasquez S.L."/>
            <person name="Kruys A."/>
            <person name="Hutchinson M.I."/>
            <person name="Powell A.J."/>
            <person name="Barry K."/>
            <person name="Miller A.N."/>
            <person name="Grigoriev I.V."/>
            <person name="Debuchy R."/>
            <person name="Gladieux P."/>
            <person name="Hiltunen Thoren M."/>
            <person name="Johannesson H."/>
        </authorList>
    </citation>
    <scope>NUCLEOTIDE SEQUENCE</scope>
    <source>
        <strain evidence="1">PSN293</strain>
    </source>
</reference>
<protein>
    <submittedName>
        <fullName evidence="1">Uncharacterized protein</fullName>
    </submittedName>
</protein>
<evidence type="ECO:0000313" key="2">
    <source>
        <dbReference type="Proteomes" id="UP001301769"/>
    </source>
</evidence>
<name>A0AAN7B5R8_9PEZI</name>
<proteinExistence type="predicted"/>
<gene>
    <name evidence="1" type="ORF">QBC37DRAFT_391477</name>
</gene>
<comment type="caution">
    <text evidence="1">The sequence shown here is derived from an EMBL/GenBank/DDBJ whole genome shotgun (WGS) entry which is preliminary data.</text>
</comment>
<keyword evidence="2" id="KW-1185">Reference proteome</keyword>
<reference evidence="1" key="2">
    <citation type="submission" date="2023-05" db="EMBL/GenBank/DDBJ databases">
        <authorList>
            <consortium name="Lawrence Berkeley National Laboratory"/>
            <person name="Steindorff A."/>
            <person name="Hensen N."/>
            <person name="Bonometti L."/>
            <person name="Westerberg I."/>
            <person name="Brannstrom I.O."/>
            <person name="Guillou S."/>
            <person name="Cros-Aarteil S."/>
            <person name="Calhoun S."/>
            <person name="Haridas S."/>
            <person name="Kuo A."/>
            <person name="Mondo S."/>
            <person name="Pangilinan J."/>
            <person name="Riley R."/>
            <person name="Labutti K."/>
            <person name="Andreopoulos B."/>
            <person name="Lipzen A."/>
            <person name="Chen C."/>
            <person name="Yanf M."/>
            <person name="Daum C."/>
            <person name="Ng V."/>
            <person name="Clum A."/>
            <person name="Ohm R."/>
            <person name="Martin F."/>
            <person name="Silar P."/>
            <person name="Natvig D."/>
            <person name="Lalanne C."/>
            <person name="Gautier V."/>
            <person name="Ament-Velasquez S.L."/>
            <person name="Kruys A."/>
            <person name="Hutchinson M.I."/>
            <person name="Powell A.J."/>
            <person name="Barry K."/>
            <person name="Miller A.N."/>
            <person name="Grigoriev I.V."/>
            <person name="Debuchy R."/>
            <person name="Gladieux P."/>
            <person name="Thoren M.H."/>
            <person name="Johannesson H."/>
        </authorList>
    </citation>
    <scope>NUCLEOTIDE SEQUENCE</scope>
    <source>
        <strain evidence="1">PSN293</strain>
    </source>
</reference>
<dbReference type="Proteomes" id="UP001301769">
    <property type="component" value="Unassembled WGS sequence"/>
</dbReference>